<evidence type="ECO:0000313" key="2">
    <source>
        <dbReference type="EMBL" id="SEN64525.1"/>
    </source>
</evidence>
<dbReference type="InterPro" id="IPR018977">
    <property type="entry name" value="NurA_domain"/>
</dbReference>
<organism evidence="2 3">
    <name type="scientific">Lihuaxuella thermophila</name>
    <dbReference type="NCBI Taxonomy" id="1173111"/>
    <lineage>
        <taxon>Bacteria</taxon>
        <taxon>Bacillati</taxon>
        <taxon>Bacillota</taxon>
        <taxon>Bacilli</taxon>
        <taxon>Bacillales</taxon>
        <taxon>Thermoactinomycetaceae</taxon>
        <taxon>Lihuaxuella</taxon>
    </lineage>
</organism>
<dbReference type="RefSeq" id="WP_089971851.1">
    <property type="nucleotide sequence ID" value="NZ_FOCQ01000016.1"/>
</dbReference>
<dbReference type="Proteomes" id="UP000199695">
    <property type="component" value="Unassembled WGS sequence"/>
</dbReference>
<name>A0A1H8I8Q1_9BACL</name>
<protein>
    <submittedName>
        <fullName evidence="2">NurA domain-containing protein</fullName>
    </submittedName>
</protein>
<dbReference type="EMBL" id="FOCQ01000016">
    <property type="protein sequence ID" value="SEN64525.1"/>
    <property type="molecule type" value="Genomic_DNA"/>
</dbReference>
<reference evidence="2 3" key="1">
    <citation type="submission" date="2016-10" db="EMBL/GenBank/DDBJ databases">
        <authorList>
            <person name="de Groot N.N."/>
        </authorList>
    </citation>
    <scope>NUCLEOTIDE SEQUENCE [LARGE SCALE GENOMIC DNA]</scope>
    <source>
        <strain evidence="2 3">DSM 46701</strain>
    </source>
</reference>
<sequence length="318" mass="36052">MLPVSEELKEKLKKVNTSLKAAYPASAFNEQRIREKLEQVGTFYQIEKWEEGKLKEWLKGQTLVGVDGSVNSIRGTQMRTLSVFQALAKGTQGEEKWAAEVYTPLLEGDGEPEEGQEAREARKRGAILSHLEMEVAEQAIAEWAPGVVMLDGSLLHFHIENPNKWKGVAQTAERNESLLIGVSEEIGTRGLARELFPEYPVWSDRDLLYGVLRVGEAFEWQGWSPSGSGMWKMVFRPSNHPQPIGVDGLASQYEVRLDLLRLVYSLTPEQGRGIPFWLDIVDNQVRVTDGLVQMMVDQYIDPELRHRLLIPKRSERVI</sequence>
<feature type="domain" description="NurA" evidence="1">
    <location>
        <begin position="61"/>
        <end position="287"/>
    </location>
</feature>
<evidence type="ECO:0000259" key="1">
    <source>
        <dbReference type="SMART" id="SM00933"/>
    </source>
</evidence>
<evidence type="ECO:0000313" key="3">
    <source>
        <dbReference type="Proteomes" id="UP000199695"/>
    </source>
</evidence>
<dbReference type="Pfam" id="PF09376">
    <property type="entry name" value="NurA"/>
    <property type="match status" value="1"/>
</dbReference>
<gene>
    <name evidence="2" type="ORF">SAMN05444955_11667</name>
</gene>
<accession>A0A1H8I8Q1</accession>
<proteinExistence type="predicted"/>
<dbReference type="STRING" id="1173111.SAMN05444955_11667"/>
<keyword evidence="3" id="KW-1185">Reference proteome</keyword>
<dbReference type="AlphaFoldDB" id="A0A1H8I8Q1"/>
<dbReference type="SMART" id="SM00933">
    <property type="entry name" value="NurA"/>
    <property type="match status" value="1"/>
</dbReference>